<feature type="compositionally biased region" description="Basic and acidic residues" evidence="1">
    <location>
        <begin position="110"/>
        <end position="121"/>
    </location>
</feature>
<name>A0AAU9EU13_DROMD</name>
<evidence type="ECO:0000256" key="1">
    <source>
        <dbReference type="SAM" id="MobiDB-lite"/>
    </source>
</evidence>
<evidence type="ECO:0000313" key="3">
    <source>
        <dbReference type="Proteomes" id="UP001500889"/>
    </source>
</evidence>
<gene>
    <name evidence="2" type="ORF">DMAD_08020</name>
</gene>
<evidence type="ECO:0000313" key="2">
    <source>
        <dbReference type="EMBL" id="BFF89220.1"/>
    </source>
</evidence>
<organism evidence="2 3">
    <name type="scientific">Drosophila madeirensis</name>
    <name type="common">Fruit fly</name>
    <dbReference type="NCBI Taxonomy" id="30013"/>
    <lineage>
        <taxon>Eukaryota</taxon>
        <taxon>Metazoa</taxon>
        <taxon>Ecdysozoa</taxon>
        <taxon>Arthropoda</taxon>
        <taxon>Hexapoda</taxon>
        <taxon>Insecta</taxon>
        <taxon>Pterygota</taxon>
        <taxon>Neoptera</taxon>
        <taxon>Endopterygota</taxon>
        <taxon>Diptera</taxon>
        <taxon>Brachycera</taxon>
        <taxon>Muscomorpha</taxon>
        <taxon>Ephydroidea</taxon>
        <taxon>Drosophilidae</taxon>
        <taxon>Drosophila</taxon>
        <taxon>Sophophora</taxon>
    </lineage>
</organism>
<dbReference type="AlphaFoldDB" id="A0AAU9EU13"/>
<keyword evidence="3" id="KW-1185">Reference proteome</keyword>
<accession>A0AAU9EU13</accession>
<protein>
    <submittedName>
        <fullName evidence="2">Uncharacterized protein</fullName>
    </submittedName>
</protein>
<reference evidence="2 3" key="1">
    <citation type="submission" date="2024-02" db="EMBL/GenBank/DDBJ databases">
        <title>A chromosome-level genome assembly of Drosophila madeirensis, a fruit fly species endemic to Madeira island.</title>
        <authorList>
            <person name="Tomihara K."/>
            <person name="Llopart A."/>
            <person name="Yamamoto D."/>
        </authorList>
    </citation>
    <scope>NUCLEOTIDE SEQUENCE [LARGE SCALE GENOMIC DNA]</scope>
    <source>
        <strain evidence="2 3">RF1</strain>
    </source>
</reference>
<sequence>MNWKTWGSERSLPENIVTTANLLDMFRLHPGVPVVQGEGTWAEAPLQWRLDSWDRRLPVELISDITVYRRNPTARLGVRRLEVYDGRAFRVKINRRRQVTVTLRTPRTPEYPRRQEERRTSDPGQEI</sequence>
<dbReference type="EMBL" id="AP029263">
    <property type="protein sequence ID" value="BFF89220.1"/>
    <property type="molecule type" value="Genomic_DNA"/>
</dbReference>
<dbReference type="Proteomes" id="UP001500889">
    <property type="component" value="Chromosome O"/>
</dbReference>
<proteinExistence type="predicted"/>
<feature type="region of interest" description="Disordered" evidence="1">
    <location>
        <begin position="101"/>
        <end position="127"/>
    </location>
</feature>